<reference evidence="1 2" key="1">
    <citation type="journal article" date="2017" name="BMC Genomics">
        <title>Comparative genomic and phylogenomic analyses of the Bifidobacteriaceae family.</title>
        <authorList>
            <person name="Lugli G.A."/>
            <person name="Milani C."/>
            <person name="Turroni F."/>
            <person name="Duranti S."/>
            <person name="Mancabelli L."/>
            <person name="Mangifesta M."/>
            <person name="Ferrario C."/>
            <person name="Modesto M."/>
            <person name="Mattarelli P."/>
            <person name="Jiri K."/>
            <person name="van Sinderen D."/>
            <person name="Ventura M."/>
        </authorList>
    </citation>
    <scope>NUCLEOTIDE SEQUENCE [LARGE SCALE GENOMIC DNA]</scope>
    <source>
        <strain evidence="1 2">DSM 24762</strain>
    </source>
</reference>
<proteinExistence type="predicted"/>
<protein>
    <submittedName>
        <fullName evidence="1">Uncharacterized protein</fullName>
    </submittedName>
</protein>
<evidence type="ECO:0000313" key="1">
    <source>
        <dbReference type="EMBL" id="OZG53102.1"/>
    </source>
</evidence>
<gene>
    <name evidence="1" type="ORF">ALMA_1404</name>
</gene>
<dbReference type="EMBL" id="MWWT01000009">
    <property type="protein sequence ID" value="OZG53102.1"/>
    <property type="molecule type" value="Genomic_DNA"/>
</dbReference>
<dbReference type="AlphaFoldDB" id="A0A261F1U7"/>
<dbReference type="Proteomes" id="UP000243657">
    <property type="component" value="Unassembled WGS sequence"/>
</dbReference>
<accession>A0A261F1U7</accession>
<evidence type="ECO:0000313" key="2">
    <source>
        <dbReference type="Proteomes" id="UP000243657"/>
    </source>
</evidence>
<dbReference type="RefSeq" id="WP_094727071.1">
    <property type="nucleotide sequence ID" value="NZ_JBHLWS010000001.1"/>
</dbReference>
<sequence>MTLHEDITAYLRERAPDGYKVTWLVPESFSTLDEASTKLIVVEQAGASVSRFSQSATFAIDVYASSLKACERVAYEVADILSDMYDLVPRVIDVGILSIYSNPLLDEHYPRYTVTVSVESFNY</sequence>
<organism evidence="1 2">
    <name type="scientific">Alloscardovia macacae</name>
    <dbReference type="NCBI Taxonomy" id="1160091"/>
    <lineage>
        <taxon>Bacteria</taxon>
        <taxon>Bacillati</taxon>
        <taxon>Actinomycetota</taxon>
        <taxon>Actinomycetes</taxon>
        <taxon>Bifidobacteriales</taxon>
        <taxon>Bifidobacteriaceae</taxon>
        <taxon>Alloscardovia</taxon>
    </lineage>
</organism>
<keyword evidence="2" id="KW-1185">Reference proteome</keyword>
<comment type="caution">
    <text evidence="1">The sequence shown here is derived from an EMBL/GenBank/DDBJ whole genome shotgun (WGS) entry which is preliminary data.</text>
</comment>
<name>A0A261F1U7_9BIFI</name>